<name>A0A0U1L0V4_9FIRM</name>
<dbReference type="EMBL" id="CTRP01000012">
    <property type="protein sequence ID" value="CQR73307.1"/>
    <property type="molecule type" value="Genomic_DNA"/>
</dbReference>
<dbReference type="RefSeq" id="WP_021168092.1">
    <property type="nucleotide sequence ID" value="NZ_CTRP01000012.1"/>
</dbReference>
<protein>
    <recommendedName>
        <fullName evidence="3">Phage protein</fullName>
    </recommendedName>
</protein>
<dbReference type="Proteomes" id="UP000049855">
    <property type="component" value="Unassembled WGS sequence"/>
</dbReference>
<evidence type="ECO:0008006" key="3">
    <source>
        <dbReference type="Google" id="ProtNLM"/>
    </source>
</evidence>
<gene>
    <name evidence="1" type="ORF">SpAn4DRAFT_2539</name>
</gene>
<dbReference type="CDD" id="cd08054">
    <property type="entry name" value="gp6"/>
    <property type="match status" value="1"/>
</dbReference>
<proteinExistence type="predicted"/>
<keyword evidence="2" id="KW-1185">Reference proteome</keyword>
<dbReference type="NCBIfam" id="TIGR01560">
    <property type="entry name" value="put_DNA_pack"/>
    <property type="match status" value="1"/>
</dbReference>
<dbReference type="InterPro" id="IPR006450">
    <property type="entry name" value="Phage_HK97_gp6-like"/>
</dbReference>
<accession>A0A0U1L0V4</accession>
<dbReference type="AlphaFoldDB" id="A0A0U1L0V4"/>
<organism evidence="1 2">
    <name type="scientific">Sporomusa ovata</name>
    <dbReference type="NCBI Taxonomy" id="2378"/>
    <lineage>
        <taxon>Bacteria</taxon>
        <taxon>Bacillati</taxon>
        <taxon>Bacillota</taxon>
        <taxon>Negativicutes</taxon>
        <taxon>Selenomonadales</taxon>
        <taxon>Sporomusaceae</taxon>
        <taxon>Sporomusa</taxon>
    </lineage>
</organism>
<reference evidence="2" key="1">
    <citation type="submission" date="2015-03" db="EMBL/GenBank/DDBJ databases">
        <authorList>
            <person name="Nijsse Bart"/>
        </authorList>
    </citation>
    <scope>NUCLEOTIDE SEQUENCE [LARGE SCALE GENOMIC DNA]</scope>
</reference>
<evidence type="ECO:0000313" key="2">
    <source>
        <dbReference type="Proteomes" id="UP000049855"/>
    </source>
</evidence>
<sequence>MELDELKQFLKVDGTDLDVVLTGYQAAAEAYLLNTGIAKDYTNALYKTLVTIFCGVLLENPTLLEVKGGIDSIGITFNALVAQLRLSQVTT</sequence>
<evidence type="ECO:0000313" key="1">
    <source>
        <dbReference type="EMBL" id="CQR73307.1"/>
    </source>
</evidence>